<dbReference type="InterPro" id="IPR051691">
    <property type="entry name" value="Metab_Enz_Cyan_OpOx_G3PDH"/>
</dbReference>
<evidence type="ECO:0000256" key="1">
    <source>
        <dbReference type="ARBA" id="ARBA00023002"/>
    </source>
</evidence>
<dbReference type="GO" id="GO:0016491">
    <property type="term" value="F:oxidoreductase activity"/>
    <property type="evidence" value="ECO:0007669"/>
    <property type="project" value="UniProtKB-KW"/>
</dbReference>
<dbReference type="GeneID" id="88357881"/>
<sequence length="474" mass="50501">MKQRHVVVIGGGPAGMAAAESALHQGASVTVVDANEMLGGQYNRRISAAFEVCRPLTIGHGYAAADRRARWLANHPRCEYLPWAAVYRLDRDGGRPLVRALVGVEGDHRTHREIRCDALILATGAYDRVCPFPGWDLPGVYTAGAAQTLAKTQRVLVGRSILLSGTGPFLLPVARALAEGGATIRAVLEANPGRRIARHWAARPWQLRHSADKAVELAEYLAYGVRQRIPLRTSHAVVAVAGDGRVEEATVARLDENWVPVPGSHRTWPVDAVAVSHGFTPQHELALAAGAELTEDGFVRIDRTQRTTSEYVWAAGEITGIGGAQVAAIEGTVAGTAAAGADPFADRSLRAEHRTARQFVARLAAAHPIRPGALDWSRPDTVICRCEGTTRADLTAAWDRATGDGYRSVKLATRAGLGPCQGRMCAAAIAALRPRPCTDGTDTDGLAAATPARRPFAAPVRLRELAELDSEGSA</sequence>
<dbReference type="InterPro" id="IPR041854">
    <property type="entry name" value="BFD-like_2Fe2S-bd_dom_sf"/>
</dbReference>
<dbReference type="PANTHER" id="PTHR42949">
    <property type="entry name" value="ANAEROBIC GLYCEROL-3-PHOSPHATE DEHYDROGENASE SUBUNIT B"/>
    <property type="match status" value="1"/>
</dbReference>
<feature type="domain" description="FAD/NAD(P)-binding" evidence="3">
    <location>
        <begin position="5"/>
        <end position="330"/>
    </location>
</feature>
<dbReference type="PANTHER" id="PTHR42949:SF3">
    <property type="entry name" value="ANAEROBIC GLYCEROL-3-PHOSPHATE DEHYDROGENASE SUBUNIT B"/>
    <property type="match status" value="1"/>
</dbReference>
<dbReference type="Pfam" id="PF07992">
    <property type="entry name" value="Pyr_redox_2"/>
    <property type="match status" value="1"/>
</dbReference>
<dbReference type="PRINTS" id="PR00411">
    <property type="entry name" value="PNDRDTASEI"/>
</dbReference>
<accession>A0A291RHQ7</accession>
<dbReference type="Gene3D" id="3.40.50.720">
    <property type="entry name" value="NAD(P)-binding Rossmann-like Domain"/>
    <property type="match status" value="1"/>
</dbReference>
<dbReference type="SUPFAM" id="SSF51905">
    <property type="entry name" value="FAD/NAD(P)-binding domain"/>
    <property type="match status" value="1"/>
</dbReference>
<organism evidence="4 5">
    <name type="scientific">Nocardia terpenica</name>
    <dbReference type="NCBI Taxonomy" id="455432"/>
    <lineage>
        <taxon>Bacteria</taxon>
        <taxon>Bacillati</taxon>
        <taxon>Actinomycetota</taxon>
        <taxon>Actinomycetes</taxon>
        <taxon>Mycobacteriales</taxon>
        <taxon>Nocardiaceae</taxon>
        <taxon>Nocardia</taxon>
    </lineage>
</organism>
<dbReference type="EMBL" id="CP023778">
    <property type="protein sequence ID" value="ATL66612.1"/>
    <property type="molecule type" value="Genomic_DNA"/>
</dbReference>
<name>A0A291RHQ7_9NOCA</name>
<feature type="domain" description="BFD-like [2Fe-2S]-binding" evidence="2">
    <location>
        <begin position="382"/>
        <end position="432"/>
    </location>
</feature>
<dbReference type="RefSeq" id="WP_098693795.1">
    <property type="nucleotide sequence ID" value="NZ_CP023778.1"/>
</dbReference>
<gene>
    <name evidence="4" type="ORF">CRH09_10730</name>
</gene>
<dbReference type="KEGG" id="ntp:CRH09_10730"/>
<evidence type="ECO:0000259" key="3">
    <source>
        <dbReference type="Pfam" id="PF07992"/>
    </source>
</evidence>
<dbReference type="CDD" id="cd19946">
    <property type="entry name" value="GlpA-like_Fer2_BFD-like"/>
    <property type="match status" value="1"/>
</dbReference>
<dbReference type="Gene3D" id="1.10.10.1100">
    <property type="entry name" value="BFD-like [2Fe-2S]-binding domain"/>
    <property type="match status" value="1"/>
</dbReference>
<dbReference type="InterPro" id="IPR007419">
    <property type="entry name" value="BFD-like_2Fe2S-bd_dom"/>
</dbReference>
<dbReference type="InterPro" id="IPR023753">
    <property type="entry name" value="FAD/NAD-binding_dom"/>
</dbReference>
<dbReference type="PRINTS" id="PR00368">
    <property type="entry name" value="FADPNR"/>
</dbReference>
<evidence type="ECO:0000259" key="2">
    <source>
        <dbReference type="Pfam" id="PF04324"/>
    </source>
</evidence>
<evidence type="ECO:0000313" key="4">
    <source>
        <dbReference type="EMBL" id="ATL66612.1"/>
    </source>
</evidence>
<evidence type="ECO:0000313" key="5">
    <source>
        <dbReference type="Proteomes" id="UP000221961"/>
    </source>
</evidence>
<dbReference type="InterPro" id="IPR036188">
    <property type="entry name" value="FAD/NAD-bd_sf"/>
</dbReference>
<dbReference type="Proteomes" id="UP000221961">
    <property type="component" value="Chromosome"/>
</dbReference>
<protein>
    <submittedName>
        <fullName evidence="4">FAD/NAD(P)-binding oxidoreductase</fullName>
    </submittedName>
</protein>
<keyword evidence="1" id="KW-0560">Oxidoreductase</keyword>
<dbReference type="AlphaFoldDB" id="A0A291RHQ7"/>
<dbReference type="Gene3D" id="3.50.50.60">
    <property type="entry name" value="FAD/NAD(P)-binding domain"/>
    <property type="match status" value="2"/>
</dbReference>
<proteinExistence type="predicted"/>
<dbReference type="Pfam" id="PF04324">
    <property type="entry name" value="Fer2_BFD"/>
    <property type="match status" value="1"/>
</dbReference>
<dbReference type="PIRSF" id="PIRSF037495">
    <property type="entry name" value="Opine_OX_OoxA/HcnB"/>
    <property type="match status" value="1"/>
</dbReference>
<dbReference type="InterPro" id="IPR017224">
    <property type="entry name" value="Opine_Oxase_asu/HCN_bsu"/>
</dbReference>
<reference evidence="4 5" key="1">
    <citation type="submission" date="2017-10" db="EMBL/GenBank/DDBJ databases">
        <title>Comparative genomics between pathogenic Norcardia.</title>
        <authorList>
            <person name="Zeng L."/>
        </authorList>
    </citation>
    <scope>NUCLEOTIDE SEQUENCE [LARGE SCALE GENOMIC DNA]</scope>
    <source>
        <strain evidence="4 5">NC_YFY_NT001</strain>
    </source>
</reference>